<dbReference type="EMBL" id="JACHFV010000004">
    <property type="protein sequence ID" value="MBB5294666.1"/>
    <property type="molecule type" value="Genomic_DNA"/>
</dbReference>
<evidence type="ECO:0000313" key="3">
    <source>
        <dbReference type="EMBL" id="TLK30082.1"/>
    </source>
</evidence>
<evidence type="ECO:0000259" key="1">
    <source>
        <dbReference type="Pfam" id="PF10593"/>
    </source>
</evidence>
<comment type="caution">
    <text evidence="3">The sequence shown here is derived from an EMBL/GenBank/DDBJ whole genome shotgun (WGS) entry which is preliminary data.</text>
</comment>
<dbReference type="InterPro" id="IPR018310">
    <property type="entry name" value="Put_endonuclease_Z1-dom"/>
</dbReference>
<dbReference type="Proteomes" id="UP000308000">
    <property type="component" value="Unassembled WGS sequence"/>
</dbReference>
<organism evidence="3 4">
    <name type="scientific">Deinococcus metallilatus</name>
    <dbReference type="NCBI Taxonomy" id="1211322"/>
    <lineage>
        <taxon>Bacteria</taxon>
        <taxon>Thermotogati</taxon>
        <taxon>Deinococcota</taxon>
        <taxon>Deinococci</taxon>
        <taxon>Deinococcales</taxon>
        <taxon>Deinococcaceae</taxon>
        <taxon>Deinococcus</taxon>
    </lineage>
</organism>
<accession>A0AAJ5F8C3</accession>
<evidence type="ECO:0000313" key="5">
    <source>
        <dbReference type="Proteomes" id="UP000536909"/>
    </source>
</evidence>
<evidence type="ECO:0000313" key="4">
    <source>
        <dbReference type="Proteomes" id="UP000308000"/>
    </source>
</evidence>
<feature type="domain" description="Putative endonuclease Z1" evidence="1">
    <location>
        <begin position="404"/>
        <end position="631"/>
    </location>
</feature>
<name>A0AAJ5F8C3_9DEIO</name>
<sequence>MTEQGGVSRADQVVLATVEVLETFRARTGRAASSRYMRQQAEIHLQEMGLDASMLDEVIRRVEETQDIALDGIFVVPPEDPMAGEDNPAVWLPSTDTPLVRRYLKLLEREDWTVEARVRLSRTTRTILGRCGNPSVSGPWSRRGMVVGDVQSGKTTSYVTLICAAIDAGYRNIVVLGGRTNDLRHQTQERVDLGVTGVESSRTSSARRTIGVGLIEQVPGLTMVSLTSQDHVSGRAGGDFDTRRAGHDNISGDAVCIAVIKKHATMIGNVRGWLTDTGKAEAGPLLLIDDEADDASIDTNEPGETPTAINGAIRELLGSVSRSSYVAYTATPYANVMIDPDGVSDTHGQDLFPCDFIALLTPPPIYFGARRFLAEDDRSRRICEVTDAEGWLVRGQVAGDLPRSLCGAIREFILVSAARRVRRRREGKPRQHETMLIHATVRAGSHLQIERQVQDEVDRLQEGWAFPTGEARVREAFGKSWRDIGGKQDPAMAVTWEELEDDILGVMEDLKVESINGVTKAALDYRRASSGALTVIAIGGMKLSRGLTLEGLTTSYHIRSTRQHDTLMQMCRWFGYRVGYEDLCRLYTEPDLLRAFTEVMESDEELRTELEDMASLGATPLEFGLRVRTSPGMTITGRNKLRHAVTLRDALGGKTLEVTRTALEDAGHNDMLLQDLVAGLGRPQREEGGTLAWDGVSWEVIRPALEGFRELPSSVGLPGRVTRALSYIRSAQTATPQRLLRWTVALAGLKSGETERYGGLDITRVRRTPQRTEEPGVLNFGAISDPADERIARGAGEGTTRREIRASRPKEEGLLIIYPIRTPGDDGLRTSGVALSFPEDAGLRKHLYVLNSVAQRQEMGVL</sequence>
<reference evidence="3 4" key="1">
    <citation type="submission" date="2019-04" db="EMBL/GenBank/DDBJ databases">
        <title>Deinococcus metalilatus MA1002 mutant No.5.</title>
        <authorList>
            <person name="Park W."/>
            <person name="Park C."/>
        </authorList>
    </citation>
    <scope>NUCLEOTIDE SEQUENCE [LARGE SCALE GENOMIC DNA]</scope>
    <source>
        <strain evidence="3 4">MA1002-m5</strain>
    </source>
</reference>
<keyword evidence="5" id="KW-1185">Reference proteome</keyword>
<reference evidence="2 5" key="2">
    <citation type="submission" date="2020-08" db="EMBL/GenBank/DDBJ databases">
        <title>Genomic Encyclopedia of Type Strains, Phase IV (KMG-IV): sequencing the most valuable type-strain genomes for metagenomic binning, comparative biology and taxonomic classification.</title>
        <authorList>
            <person name="Goeker M."/>
        </authorList>
    </citation>
    <scope>NUCLEOTIDE SEQUENCE [LARGE SCALE GENOMIC DNA]</scope>
    <source>
        <strain evidence="2 5">DSM 105434</strain>
    </source>
</reference>
<dbReference type="RefSeq" id="WP_129117884.1">
    <property type="nucleotide sequence ID" value="NZ_BSUI01000013.1"/>
</dbReference>
<protein>
    <recommendedName>
        <fullName evidence="1">Putative endonuclease Z1 domain-containing protein</fullName>
    </recommendedName>
</protein>
<proteinExistence type="predicted"/>
<dbReference type="Proteomes" id="UP000536909">
    <property type="component" value="Unassembled WGS sequence"/>
</dbReference>
<evidence type="ECO:0000313" key="2">
    <source>
        <dbReference type="EMBL" id="MBB5294666.1"/>
    </source>
</evidence>
<dbReference type="EMBL" id="VBRC01000003">
    <property type="protein sequence ID" value="TLK30082.1"/>
    <property type="molecule type" value="Genomic_DNA"/>
</dbReference>
<dbReference type="AlphaFoldDB" id="A0AAJ5F8C3"/>
<gene>
    <name evidence="3" type="ORF">FCS05_06010</name>
    <name evidence="2" type="ORF">HNQ10_001480</name>
</gene>
<dbReference type="Pfam" id="PF10593">
    <property type="entry name" value="Z1"/>
    <property type="match status" value="1"/>
</dbReference>